<dbReference type="Pfam" id="PF08281">
    <property type="entry name" value="Sigma70_r4_2"/>
    <property type="match status" value="1"/>
</dbReference>
<dbReference type="KEGG" id="spib:G8759_03190"/>
<dbReference type="GO" id="GO:0006352">
    <property type="term" value="P:DNA-templated transcription initiation"/>
    <property type="evidence" value="ECO:0007669"/>
    <property type="project" value="InterPro"/>
</dbReference>
<dbReference type="GO" id="GO:0003677">
    <property type="term" value="F:DNA binding"/>
    <property type="evidence" value="ECO:0007669"/>
    <property type="project" value="InterPro"/>
</dbReference>
<evidence type="ECO:0000256" key="4">
    <source>
        <dbReference type="ARBA" id="ARBA00023163"/>
    </source>
</evidence>
<dbReference type="InterPro" id="IPR039425">
    <property type="entry name" value="RNA_pol_sigma-70-like"/>
</dbReference>
<dbReference type="Gene3D" id="1.10.1740.10">
    <property type="match status" value="1"/>
</dbReference>
<keyword evidence="3" id="KW-0731">Sigma factor</keyword>
<keyword evidence="7" id="KW-1185">Reference proteome</keyword>
<dbReference type="InterPro" id="IPR014284">
    <property type="entry name" value="RNA_pol_sigma-70_dom"/>
</dbReference>
<dbReference type="RefSeq" id="WP_167205144.1">
    <property type="nucleotide sequence ID" value="NZ_CP050063.1"/>
</dbReference>
<comment type="similarity">
    <text evidence="1">Belongs to the sigma-70 factor family. ECF subfamily.</text>
</comment>
<dbReference type="InterPro" id="IPR013325">
    <property type="entry name" value="RNA_pol_sigma_r2"/>
</dbReference>
<dbReference type="InterPro" id="IPR036388">
    <property type="entry name" value="WH-like_DNA-bd_sf"/>
</dbReference>
<dbReference type="PANTHER" id="PTHR43133">
    <property type="entry name" value="RNA POLYMERASE ECF-TYPE SIGMA FACTO"/>
    <property type="match status" value="1"/>
</dbReference>
<sequence>MNELFSTNFSSDELLWERFKNGDRLAFEQIISVHYASLFRFGSRYSKDTGLIEDCLHDMFVYLWERRLHISGTDSIKKYLLKSFRHKILLELQRTQRRGWVDEDEAVDMSPDQNFEDFFVFIETEQLSAKKIKTLIDLLPQRQQEALHLRYYEELDIEHIAQVMSINRQSVSNHLHKALNFLREHW</sequence>
<evidence type="ECO:0000313" key="6">
    <source>
        <dbReference type="EMBL" id="QIP11703.1"/>
    </source>
</evidence>
<dbReference type="Gene3D" id="1.10.10.10">
    <property type="entry name" value="Winged helix-like DNA-binding domain superfamily/Winged helix DNA-binding domain"/>
    <property type="match status" value="1"/>
</dbReference>
<dbReference type="CDD" id="cd06171">
    <property type="entry name" value="Sigma70_r4"/>
    <property type="match status" value="1"/>
</dbReference>
<accession>A0A6G9AHN9</accession>
<feature type="domain" description="RNA polymerase sigma factor 70 region 4 type 2" evidence="5">
    <location>
        <begin position="131"/>
        <end position="181"/>
    </location>
</feature>
<evidence type="ECO:0000259" key="5">
    <source>
        <dbReference type="Pfam" id="PF08281"/>
    </source>
</evidence>
<evidence type="ECO:0000256" key="2">
    <source>
        <dbReference type="ARBA" id="ARBA00023015"/>
    </source>
</evidence>
<dbReference type="InterPro" id="IPR013249">
    <property type="entry name" value="RNA_pol_sigma70_r4_t2"/>
</dbReference>
<proteinExistence type="inferred from homology"/>
<gene>
    <name evidence="6" type="ORF">G8759_03190</name>
</gene>
<reference evidence="6 7" key="1">
    <citation type="submission" date="2020-03" db="EMBL/GenBank/DDBJ databases">
        <authorList>
            <person name="Kim M.K."/>
        </authorList>
    </citation>
    <scope>NUCLEOTIDE SEQUENCE [LARGE SCALE GENOMIC DNA]</scope>
    <source>
        <strain evidence="6 7">BT328</strain>
    </source>
</reference>
<dbReference type="EMBL" id="CP050063">
    <property type="protein sequence ID" value="QIP11703.1"/>
    <property type="molecule type" value="Genomic_DNA"/>
</dbReference>
<dbReference type="InterPro" id="IPR013324">
    <property type="entry name" value="RNA_pol_sigma_r3/r4-like"/>
</dbReference>
<dbReference type="NCBIfam" id="TIGR02937">
    <property type="entry name" value="sigma70-ECF"/>
    <property type="match status" value="1"/>
</dbReference>
<evidence type="ECO:0000256" key="3">
    <source>
        <dbReference type="ARBA" id="ARBA00023082"/>
    </source>
</evidence>
<name>A0A6G9AHN9_9BACT</name>
<dbReference type="SUPFAM" id="SSF88659">
    <property type="entry name" value="Sigma3 and sigma4 domains of RNA polymerase sigma factors"/>
    <property type="match status" value="1"/>
</dbReference>
<evidence type="ECO:0000256" key="1">
    <source>
        <dbReference type="ARBA" id="ARBA00010641"/>
    </source>
</evidence>
<keyword evidence="2" id="KW-0805">Transcription regulation</keyword>
<dbReference type="GO" id="GO:0016987">
    <property type="term" value="F:sigma factor activity"/>
    <property type="evidence" value="ECO:0007669"/>
    <property type="project" value="UniProtKB-KW"/>
</dbReference>
<dbReference type="SUPFAM" id="SSF88946">
    <property type="entry name" value="Sigma2 domain of RNA polymerase sigma factors"/>
    <property type="match status" value="1"/>
</dbReference>
<dbReference type="Proteomes" id="UP000501802">
    <property type="component" value="Chromosome"/>
</dbReference>
<dbReference type="AlphaFoldDB" id="A0A6G9AHN9"/>
<keyword evidence="4" id="KW-0804">Transcription</keyword>
<protein>
    <submittedName>
        <fullName evidence="6">Sigma-70 family RNA polymerase sigma factor</fullName>
    </submittedName>
</protein>
<evidence type="ECO:0000313" key="7">
    <source>
        <dbReference type="Proteomes" id="UP000501802"/>
    </source>
</evidence>
<organism evidence="6 7">
    <name type="scientific">Spirosoma aureum</name>
    <dbReference type="NCBI Taxonomy" id="2692134"/>
    <lineage>
        <taxon>Bacteria</taxon>
        <taxon>Pseudomonadati</taxon>
        <taxon>Bacteroidota</taxon>
        <taxon>Cytophagia</taxon>
        <taxon>Cytophagales</taxon>
        <taxon>Cytophagaceae</taxon>
        <taxon>Spirosoma</taxon>
    </lineage>
</organism>
<dbReference type="PANTHER" id="PTHR43133:SF46">
    <property type="entry name" value="RNA POLYMERASE SIGMA-70 FACTOR ECF SUBFAMILY"/>
    <property type="match status" value="1"/>
</dbReference>